<name>K1QBU6_MAGGI</name>
<proteinExistence type="predicted"/>
<dbReference type="AlphaFoldDB" id="K1QBU6"/>
<reference evidence="1" key="1">
    <citation type="journal article" date="2012" name="Nature">
        <title>The oyster genome reveals stress adaptation and complexity of shell formation.</title>
        <authorList>
            <person name="Zhang G."/>
            <person name="Fang X."/>
            <person name="Guo X."/>
            <person name="Li L."/>
            <person name="Luo R."/>
            <person name="Xu F."/>
            <person name="Yang P."/>
            <person name="Zhang L."/>
            <person name="Wang X."/>
            <person name="Qi H."/>
            <person name="Xiong Z."/>
            <person name="Que H."/>
            <person name="Xie Y."/>
            <person name="Holland P.W."/>
            <person name="Paps J."/>
            <person name="Zhu Y."/>
            <person name="Wu F."/>
            <person name="Chen Y."/>
            <person name="Wang J."/>
            <person name="Peng C."/>
            <person name="Meng J."/>
            <person name="Yang L."/>
            <person name="Liu J."/>
            <person name="Wen B."/>
            <person name="Zhang N."/>
            <person name="Huang Z."/>
            <person name="Zhu Q."/>
            <person name="Feng Y."/>
            <person name="Mount A."/>
            <person name="Hedgecock D."/>
            <person name="Xu Z."/>
            <person name="Liu Y."/>
            <person name="Domazet-Loso T."/>
            <person name="Du Y."/>
            <person name="Sun X."/>
            <person name="Zhang S."/>
            <person name="Liu B."/>
            <person name="Cheng P."/>
            <person name="Jiang X."/>
            <person name="Li J."/>
            <person name="Fan D."/>
            <person name="Wang W."/>
            <person name="Fu W."/>
            <person name="Wang T."/>
            <person name="Wang B."/>
            <person name="Zhang J."/>
            <person name="Peng Z."/>
            <person name="Li Y."/>
            <person name="Li N."/>
            <person name="Wang J."/>
            <person name="Chen M."/>
            <person name="He Y."/>
            <person name="Tan F."/>
            <person name="Song X."/>
            <person name="Zheng Q."/>
            <person name="Huang R."/>
            <person name="Yang H."/>
            <person name="Du X."/>
            <person name="Chen L."/>
            <person name="Yang M."/>
            <person name="Gaffney P.M."/>
            <person name="Wang S."/>
            <person name="Luo L."/>
            <person name="She Z."/>
            <person name="Ming Y."/>
            <person name="Huang W."/>
            <person name="Zhang S."/>
            <person name="Huang B."/>
            <person name="Zhang Y."/>
            <person name="Qu T."/>
            <person name="Ni P."/>
            <person name="Miao G."/>
            <person name="Wang J."/>
            <person name="Wang Q."/>
            <person name="Steinberg C.E."/>
            <person name="Wang H."/>
            <person name="Li N."/>
            <person name="Qian L."/>
            <person name="Zhang G."/>
            <person name="Li Y."/>
            <person name="Yang H."/>
            <person name="Liu X."/>
            <person name="Wang J."/>
            <person name="Yin Y."/>
            <person name="Wang J."/>
        </authorList>
    </citation>
    <scope>NUCLEOTIDE SEQUENCE [LARGE SCALE GENOMIC DNA]</scope>
    <source>
        <strain evidence="1">05x7-T-G4-1.051#20</strain>
    </source>
</reference>
<dbReference type="EMBL" id="JH817736">
    <property type="protein sequence ID" value="EKC34307.1"/>
    <property type="molecule type" value="Genomic_DNA"/>
</dbReference>
<sequence>MQPKKKQRCISIQGQLWSKTEMLMQGACAGTHTRIHLLRHCVVNGAVTYRKRKNDINEAVSVWNTLQIRPTKNVNVPAGKPRILYCLPELNGTKDYSVEADQHVLQICRNQCLFDRNIPNDSDMHALINILMEENGLILPESVEEA</sequence>
<dbReference type="HOGENOM" id="CLU_1779245_0_0_1"/>
<gene>
    <name evidence="1" type="ORF">CGI_10023408</name>
</gene>
<protein>
    <submittedName>
        <fullName evidence="1">Uncharacterized protein</fullName>
    </submittedName>
</protein>
<accession>K1QBU6</accession>
<evidence type="ECO:0000313" key="1">
    <source>
        <dbReference type="EMBL" id="EKC34307.1"/>
    </source>
</evidence>
<organism evidence="1">
    <name type="scientific">Magallana gigas</name>
    <name type="common">Pacific oyster</name>
    <name type="synonym">Crassostrea gigas</name>
    <dbReference type="NCBI Taxonomy" id="29159"/>
    <lineage>
        <taxon>Eukaryota</taxon>
        <taxon>Metazoa</taxon>
        <taxon>Spiralia</taxon>
        <taxon>Lophotrochozoa</taxon>
        <taxon>Mollusca</taxon>
        <taxon>Bivalvia</taxon>
        <taxon>Autobranchia</taxon>
        <taxon>Pteriomorphia</taxon>
        <taxon>Ostreida</taxon>
        <taxon>Ostreoidea</taxon>
        <taxon>Ostreidae</taxon>
        <taxon>Magallana</taxon>
    </lineage>
</organism>
<dbReference type="InParanoid" id="K1QBU6"/>